<accession>A0A1E5T8N8</accession>
<dbReference type="STRING" id="1849968.A8C32_16695"/>
<proteinExistence type="predicted"/>
<evidence type="ECO:0000313" key="2">
    <source>
        <dbReference type="Proteomes" id="UP000095713"/>
    </source>
</evidence>
<reference evidence="1 2" key="1">
    <citation type="submission" date="2016-05" db="EMBL/GenBank/DDBJ databases">
        <title>Draft Genome Sequence of Algibacter sp. Strain SK-16 Isolated from the Surface Water of Aburatsubo Inlet.</title>
        <authorList>
            <person name="Wong S.-K."/>
            <person name="Yoshizawa S."/>
            <person name="Nakajima Y."/>
            <person name="Ogura Y."/>
            <person name="Tetsuya H."/>
            <person name="Hamasaki K."/>
        </authorList>
    </citation>
    <scope>NUCLEOTIDE SEQUENCE [LARGE SCALE GENOMIC DNA]</scope>
    <source>
        <strain evidence="1 2">SK-16</strain>
    </source>
</reference>
<name>A0A1E5T8N8_9FLAO</name>
<organism evidence="1 2">
    <name type="scientific">Flavivirga aquatica</name>
    <dbReference type="NCBI Taxonomy" id="1849968"/>
    <lineage>
        <taxon>Bacteria</taxon>
        <taxon>Pseudomonadati</taxon>
        <taxon>Bacteroidota</taxon>
        <taxon>Flavobacteriia</taxon>
        <taxon>Flavobacteriales</taxon>
        <taxon>Flavobacteriaceae</taxon>
        <taxon>Flavivirga</taxon>
    </lineage>
</organism>
<dbReference type="Proteomes" id="UP000095713">
    <property type="component" value="Unassembled WGS sequence"/>
</dbReference>
<dbReference type="RefSeq" id="WP_069830570.1">
    <property type="nucleotide sequence ID" value="NZ_MDJD01000044.1"/>
</dbReference>
<keyword evidence="2" id="KW-1185">Reference proteome</keyword>
<evidence type="ECO:0000313" key="1">
    <source>
        <dbReference type="EMBL" id="OEK07743.1"/>
    </source>
</evidence>
<dbReference type="EMBL" id="MDJD01000044">
    <property type="protein sequence ID" value="OEK07743.1"/>
    <property type="molecule type" value="Genomic_DNA"/>
</dbReference>
<comment type="caution">
    <text evidence="1">The sequence shown here is derived from an EMBL/GenBank/DDBJ whole genome shotgun (WGS) entry which is preliminary data.</text>
</comment>
<protein>
    <submittedName>
        <fullName evidence="1">Uncharacterized protein</fullName>
    </submittedName>
</protein>
<gene>
    <name evidence="1" type="ORF">A8C32_16695</name>
</gene>
<dbReference type="OrthoDB" id="1201645at2"/>
<dbReference type="AlphaFoldDB" id="A0A1E5T8N8"/>
<sequence>MKLLQSIDKILASLGNIKAMERTHVDTYTEDLIRNIEGKKIAESKYGQLLVSFQNVSIYKFLNVAILSGSNVKTFNGCSLIFVNNKKETILWSDTKEIESDYSNVSNRWLTKISFVVSEAEEKMIVEQKFDKVFLNYKKKSLPMNKCN</sequence>